<dbReference type="InterPro" id="IPR041588">
    <property type="entry name" value="Integrase_H2C2"/>
</dbReference>
<dbReference type="GO" id="GO:0003676">
    <property type="term" value="F:nucleic acid binding"/>
    <property type="evidence" value="ECO:0007669"/>
    <property type="project" value="InterPro"/>
</dbReference>
<proteinExistence type="predicted"/>
<evidence type="ECO:0000313" key="5">
    <source>
        <dbReference type="Proteomes" id="UP000499080"/>
    </source>
</evidence>
<dbReference type="Proteomes" id="UP000499080">
    <property type="component" value="Unassembled WGS sequence"/>
</dbReference>
<dbReference type="Pfam" id="PF00665">
    <property type="entry name" value="rve"/>
    <property type="match status" value="1"/>
</dbReference>
<dbReference type="GO" id="GO:0015074">
    <property type="term" value="P:DNA integration"/>
    <property type="evidence" value="ECO:0007669"/>
    <property type="project" value="InterPro"/>
</dbReference>
<organism evidence="4 5">
    <name type="scientific">Araneus ventricosus</name>
    <name type="common">Orbweaver spider</name>
    <name type="synonym">Epeira ventricosa</name>
    <dbReference type="NCBI Taxonomy" id="182803"/>
    <lineage>
        <taxon>Eukaryota</taxon>
        <taxon>Metazoa</taxon>
        <taxon>Ecdysozoa</taxon>
        <taxon>Arthropoda</taxon>
        <taxon>Chelicerata</taxon>
        <taxon>Arachnida</taxon>
        <taxon>Araneae</taxon>
        <taxon>Araneomorphae</taxon>
        <taxon>Entelegynae</taxon>
        <taxon>Araneoidea</taxon>
        <taxon>Araneidae</taxon>
        <taxon>Araneus</taxon>
    </lineage>
</organism>
<dbReference type="AlphaFoldDB" id="A0A4Y1ZYL8"/>
<dbReference type="SUPFAM" id="SSF53098">
    <property type="entry name" value="Ribonuclease H-like"/>
    <property type="match status" value="1"/>
</dbReference>
<dbReference type="Gene3D" id="3.30.420.10">
    <property type="entry name" value="Ribonuclease H-like superfamily/Ribonuclease H"/>
    <property type="match status" value="1"/>
</dbReference>
<feature type="compositionally biased region" description="Polar residues" evidence="2">
    <location>
        <begin position="281"/>
        <end position="305"/>
    </location>
</feature>
<dbReference type="OrthoDB" id="10048726at2759"/>
<dbReference type="FunFam" id="3.30.420.10:FF:000063">
    <property type="entry name" value="Retrovirus-related Pol polyprotein from transposon 297-like Protein"/>
    <property type="match status" value="1"/>
</dbReference>
<comment type="caution">
    <text evidence="4">The sequence shown here is derived from an EMBL/GenBank/DDBJ whole genome shotgun (WGS) entry which is preliminary data.</text>
</comment>
<dbReference type="GO" id="GO:0003964">
    <property type="term" value="F:RNA-directed DNA polymerase activity"/>
    <property type="evidence" value="ECO:0007669"/>
    <property type="project" value="UniProtKB-EC"/>
</dbReference>
<reference evidence="4 5" key="1">
    <citation type="journal article" date="2019" name="Sci. Rep.">
        <title>Orb-weaving spider Araneus ventricosus genome elucidates the spidroin gene catalogue.</title>
        <authorList>
            <person name="Kono N."/>
            <person name="Nakamura H."/>
            <person name="Ohtoshi R."/>
            <person name="Moran D.A.P."/>
            <person name="Shinohara A."/>
            <person name="Yoshida Y."/>
            <person name="Fujiwara M."/>
            <person name="Mori M."/>
            <person name="Tomita M."/>
            <person name="Arakawa K."/>
        </authorList>
    </citation>
    <scope>NUCLEOTIDE SEQUENCE [LARGE SCALE GENOMIC DNA]</scope>
</reference>
<name>A0A4Y1ZYL8_ARAVE</name>
<dbReference type="PANTHER" id="PTHR37984:SF12">
    <property type="entry name" value="RIBONUCLEASE H"/>
    <property type="match status" value="1"/>
</dbReference>
<feature type="domain" description="Integrase catalytic" evidence="3">
    <location>
        <begin position="41"/>
        <end position="191"/>
    </location>
</feature>
<dbReference type="InterPro" id="IPR012337">
    <property type="entry name" value="RNaseH-like_sf"/>
</dbReference>
<dbReference type="PROSITE" id="PS50994">
    <property type="entry name" value="INTEGRASE"/>
    <property type="match status" value="1"/>
</dbReference>
<accession>A0A4Y1ZYL8</accession>
<dbReference type="PANTHER" id="PTHR37984">
    <property type="entry name" value="PROTEIN CBG26694"/>
    <property type="match status" value="1"/>
</dbReference>
<evidence type="ECO:0000313" key="4">
    <source>
        <dbReference type="EMBL" id="GBL72295.1"/>
    </source>
</evidence>
<feature type="region of interest" description="Disordered" evidence="2">
    <location>
        <begin position="275"/>
        <end position="305"/>
    </location>
</feature>
<evidence type="ECO:0000256" key="1">
    <source>
        <dbReference type="ARBA" id="ARBA00012493"/>
    </source>
</evidence>
<evidence type="ECO:0000256" key="2">
    <source>
        <dbReference type="SAM" id="MobiDB-lite"/>
    </source>
</evidence>
<dbReference type="InterPro" id="IPR036397">
    <property type="entry name" value="RNaseH_sf"/>
</dbReference>
<evidence type="ECO:0000259" key="3">
    <source>
        <dbReference type="PROSITE" id="PS50994"/>
    </source>
</evidence>
<protein>
    <recommendedName>
        <fullName evidence="1">RNA-directed DNA polymerase</fullName>
        <ecNumber evidence="1">2.7.7.49</ecNumber>
    </recommendedName>
</protein>
<dbReference type="Pfam" id="PF17921">
    <property type="entry name" value="Integrase_H2C2"/>
    <property type="match status" value="1"/>
</dbReference>
<gene>
    <name evidence="4" type="primary">K02A2.6_320</name>
    <name evidence="4" type="ORF">AVEN_115252_1</name>
</gene>
<dbReference type="Gene3D" id="1.10.340.70">
    <property type="match status" value="1"/>
</dbReference>
<dbReference type="EMBL" id="BGPR01000001">
    <property type="protein sequence ID" value="GBL72295.1"/>
    <property type="molecule type" value="Genomic_DNA"/>
</dbReference>
<keyword evidence="5" id="KW-1185">Reference proteome</keyword>
<dbReference type="InterPro" id="IPR001584">
    <property type="entry name" value="Integrase_cat-core"/>
</dbReference>
<sequence>MKSLARCYVWWPKIEEDIENHVGLCESCQQTRHAPAHPWEVTAKPWSREHIDFAGPFQGQMFFLLVDSFSKWLEVKCLSSATSSATIKVMRGIFAIHGIPDSVASDNGSQYTSEEFQNFLSKKGIRHILVAPYHPSSNGQAEMVVQTTKVALKKIISGDWHQRLTSFLLTQHIIPSAATGFIPAELLMKRRLRTVLDLLHLDLVEDRKRKNEELLDQRLSKGQLRSFSPNDAVYIKNHSSGQTWIPGTVIEKTGPLSYKTITPDSKSIRCHIDRMRKRKTASPQSSPETQENSTIPVSSSAIPSS</sequence>
<dbReference type="EC" id="2.7.7.49" evidence="1"/>
<dbReference type="InterPro" id="IPR050951">
    <property type="entry name" value="Retrovirus_Pol_polyprotein"/>
</dbReference>